<keyword evidence="6" id="KW-1185">Reference proteome</keyword>
<dbReference type="CDD" id="cd23945">
    <property type="entry name" value="PAPS_reductase"/>
    <property type="match status" value="1"/>
</dbReference>
<dbReference type="UniPathway" id="UPA00140">
    <property type="reaction ID" value="UER00206"/>
</dbReference>
<evidence type="ECO:0000313" key="6">
    <source>
        <dbReference type="Proteomes" id="UP000034071"/>
    </source>
</evidence>
<dbReference type="Proteomes" id="UP000034071">
    <property type="component" value="Chromosome"/>
</dbReference>
<name>A0A0F6TR57_9GAMM</name>
<dbReference type="PANTHER" id="PTHR46509">
    <property type="entry name" value="PHOSPHOADENOSINE PHOSPHOSULFATE REDUCTASE"/>
    <property type="match status" value="1"/>
</dbReference>
<dbReference type="GO" id="GO:0004604">
    <property type="term" value="F:phosphoadenylyl-sulfate reductase (thioredoxin) activity"/>
    <property type="evidence" value="ECO:0007669"/>
    <property type="project" value="UniProtKB-UniRule"/>
</dbReference>
<feature type="domain" description="Phosphoadenosine phosphosulphate reductase" evidence="4">
    <location>
        <begin position="36"/>
        <end position="207"/>
    </location>
</feature>
<dbReference type="RefSeq" id="WP_046561338.1">
    <property type="nucleotide sequence ID" value="NZ_CP010975.1"/>
</dbReference>
<dbReference type="EC" id="1.8.4.8" evidence="3"/>
<evidence type="ECO:0000259" key="4">
    <source>
        <dbReference type="Pfam" id="PF01507"/>
    </source>
</evidence>
<dbReference type="InterPro" id="IPR011800">
    <property type="entry name" value="PAPS_reductase_CysH"/>
</dbReference>
<sequence>MSLLNKSWFEQVNSKLELATAQQRVEYALEHLPENYALASSFGAQSAVSLHLLTQVKPDIPIILVDTGYLFTETYQFIDELTERLGLNLKVYQSDISAAWQEARYGKLWEKGEQGIKDYNQRNKVEPMDRALDELNVTTWFSGLRRQQSSSRKGLPVIQSFKGRIKVHPIIDWDNKMIHEYLKKYELPYHPLWEKGYVSIGDTHSTIPLSADMDEEDTRFGGIVRECGLHVDTLSGL</sequence>
<evidence type="ECO:0000313" key="5">
    <source>
        <dbReference type="EMBL" id="AKE52244.1"/>
    </source>
</evidence>
<dbReference type="InterPro" id="IPR002500">
    <property type="entry name" value="PAPS_reduct_dom"/>
</dbReference>
<dbReference type="NCBIfam" id="TIGR02057">
    <property type="entry name" value="PAPS_reductase"/>
    <property type="match status" value="1"/>
</dbReference>
<accession>A0A0F6TR57</accession>
<dbReference type="InterPro" id="IPR014729">
    <property type="entry name" value="Rossmann-like_a/b/a_fold"/>
</dbReference>
<dbReference type="NCBIfam" id="TIGR00434">
    <property type="entry name" value="cysH"/>
    <property type="match status" value="1"/>
</dbReference>
<dbReference type="GO" id="GO:0005737">
    <property type="term" value="C:cytoplasm"/>
    <property type="evidence" value="ECO:0007669"/>
    <property type="project" value="UniProtKB-SubCell"/>
</dbReference>
<keyword evidence="3" id="KW-0963">Cytoplasm</keyword>
<comment type="similarity">
    <text evidence="1 3">Belongs to the PAPS reductase family. CysH subfamily.</text>
</comment>
<comment type="subcellular location">
    <subcellularLocation>
        <location evidence="3">Cytoplasm</location>
    </subcellularLocation>
</comment>
<keyword evidence="2 3" id="KW-0560">Oxidoreductase</keyword>
<dbReference type="GO" id="GO:0019379">
    <property type="term" value="P:sulfate assimilation, phosphoadenylyl sulfate reduction by phosphoadenylyl-sulfate reductase (thioredoxin)"/>
    <property type="evidence" value="ECO:0007669"/>
    <property type="project" value="UniProtKB-UniRule"/>
</dbReference>
<dbReference type="KEGG" id="kge:TQ33_1289"/>
<comment type="pathway">
    <text evidence="3">Sulfur metabolism; hydrogen sulfide biosynthesis; sulfite from sulfate: step 3/3.</text>
</comment>
<proteinExistence type="inferred from homology"/>
<organism evidence="5 6">
    <name type="scientific">Kangiella geojedonensis</name>
    <dbReference type="NCBI Taxonomy" id="914150"/>
    <lineage>
        <taxon>Bacteria</taxon>
        <taxon>Pseudomonadati</taxon>
        <taxon>Pseudomonadota</taxon>
        <taxon>Gammaproteobacteria</taxon>
        <taxon>Kangiellales</taxon>
        <taxon>Kangiellaceae</taxon>
        <taxon>Kangiella</taxon>
    </lineage>
</organism>
<dbReference type="AlphaFoldDB" id="A0A0F6TR57"/>
<dbReference type="InterPro" id="IPR004511">
    <property type="entry name" value="PAPS/APS_Rdtase"/>
</dbReference>
<reference evidence="5 6" key="1">
    <citation type="submission" date="2015-02" db="EMBL/GenBank/DDBJ databases">
        <title>Complete genome sequence of Kangiella geojedonensis strain YCS-5T.</title>
        <authorList>
            <person name="Kim K.M."/>
        </authorList>
    </citation>
    <scope>NUCLEOTIDE SEQUENCE [LARGE SCALE GENOMIC DNA]</scope>
    <source>
        <strain evidence="5 6">YCS-5</strain>
    </source>
</reference>
<dbReference type="HOGENOM" id="CLU_044089_3_0_6"/>
<dbReference type="GO" id="GO:0070814">
    <property type="term" value="P:hydrogen sulfide biosynthetic process"/>
    <property type="evidence" value="ECO:0007669"/>
    <property type="project" value="UniProtKB-UniRule"/>
</dbReference>
<dbReference type="EMBL" id="CP010975">
    <property type="protein sequence ID" value="AKE52244.1"/>
    <property type="molecule type" value="Genomic_DNA"/>
</dbReference>
<dbReference type="NCBIfam" id="NF002537">
    <property type="entry name" value="PRK02090.1"/>
    <property type="match status" value="1"/>
</dbReference>
<dbReference type="Pfam" id="PF01507">
    <property type="entry name" value="PAPS_reduct"/>
    <property type="match status" value="1"/>
</dbReference>
<comment type="function">
    <text evidence="3">Catalyzes the formation of sulfite from phosphoadenosine 5'-phosphosulfate (PAPS) using thioredoxin as an electron donor.</text>
</comment>
<dbReference type="STRING" id="914150.TQ33_1289"/>
<dbReference type="PIRSF" id="PIRSF000857">
    <property type="entry name" value="PAPS_reductase"/>
    <property type="match status" value="1"/>
</dbReference>
<dbReference type="PATRIC" id="fig|914150.5.peg.1307"/>
<gene>
    <name evidence="3" type="primary">cysH</name>
    <name evidence="5" type="ORF">TQ33_1289</name>
</gene>
<dbReference type="HAMAP" id="MF_00063">
    <property type="entry name" value="CysH"/>
    <property type="match status" value="1"/>
</dbReference>
<feature type="active site" description="Nucleophile; cysteine thiosulfonate intermediate" evidence="3">
    <location>
        <position position="227"/>
    </location>
</feature>
<comment type="caution">
    <text evidence="3">Lacks conserved residue(s) required for the propagation of feature annotation.</text>
</comment>
<evidence type="ECO:0000256" key="1">
    <source>
        <dbReference type="ARBA" id="ARBA00009732"/>
    </source>
</evidence>
<dbReference type="Gene3D" id="3.40.50.620">
    <property type="entry name" value="HUPs"/>
    <property type="match status" value="1"/>
</dbReference>
<dbReference type="OrthoDB" id="9794018at2"/>
<evidence type="ECO:0000256" key="3">
    <source>
        <dbReference type="HAMAP-Rule" id="MF_00063"/>
    </source>
</evidence>
<comment type="catalytic activity">
    <reaction evidence="3">
        <text>[thioredoxin]-disulfide + sulfite + adenosine 3',5'-bisphosphate + 2 H(+) = [thioredoxin]-dithiol + 3'-phosphoadenylyl sulfate</text>
        <dbReference type="Rhea" id="RHEA:11724"/>
        <dbReference type="Rhea" id="RHEA-COMP:10698"/>
        <dbReference type="Rhea" id="RHEA-COMP:10700"/>
        <dbReference type="ChEBI" id="CHEBI:15378"/>
        <dbReference type="ChEBI" id="CHEBI:17359"/>
        <dbReference type="ChEBI" id="CHEBI:29950"/>
        <dbReference type="ChEBI" id="CHEBI:50058"/>
        <dbReference type="ChEBI" id="CHEBI:58339"/>
        <dbReference type="ChEBI" id="CHEBI:58343"/>
        <dbReference type="EC" id="1.8.4.8"/>
    </reaction>
</comment>
<dbReference type="SUPFAM" id="SSF52402">
    <property type="entry name" value="Adenine nucleotide alpha hydrolases-like"/>
    <property type="match status" value="1"/>
</dbReference>
<evidence type="ECO:0000256" key="2">
    <source>
        <dbReference type="ARBA" id="ARBA00023002"/>
    </source>
</evidence>
<protein>
    <recommendedName>
        <fullName evidence="3">Phosphoadenosine 5'-phosphosulfate reductase</fullName>
        <shortName evidence="3">PAPS reductase</shortName>
        <ecNumber evidence="3">1.8.4.8</ecNumber>
    </recommendedName>
    <alternativeName>
        <fullName evidence="3">3'-phosphoadenylylsulfate reductase</fullName>
    </alternativeName>
    <alternativeName>
        <fullName evidence="3">PAPS reductase, thioredoxin dependent</fullName>
    </alternativeName>
    <alternativeName>
        <fullName evidence="3">PAPS sulfotransferase</fullName>
    </alternativeName>
    <alternativeName>
        <fullName evidence="3">PAdoPS reductase</fullName>
    </alternativeName>
</protein>
<dbReference type="PANTHER" id="PTHR46509:SF1">
    <property type="entry name" value="PHOSPHOADENOSINE PHOSPHOSULFATE REDUCTASE"/>
    <property type="match status" value="1"/>
</dbReference>